<accession>A0ABR0KA20</accession>
<dbReference type="Proteomes" id="UP001345013">
    <property type="component" value="Unassembled WGS sequence"/>
</dbReference>
<feature type="compositionally biased region" description="Polar residues" evidence="3">
    <location>
        <begin position="791"/>
        <end position="811"/>
    </location>
</feature>
<dbReference type="InterPro" id="IPR011990">
    <property type="entry name" value="TPR-like_helical_dom_sf"/>
</dbReference>
<sequence>MSGHEDKGKRYIGLLDAARVQGSWAELPELIRKVTKHAPNQTVLIETATAEHFVATYTSQRPQTATNTSRTPIETLRQAVSRAQNNSTEEVFQGQTCLAWAAWVGATSGQADSIDLTNVVPLFDRYGQKSTSAWTKICLLKAIFIQARSYAQHGEGTKAVAVYKAAASWIELNSETVKPIPQLSYWAEQILAQYGTLSLDFISSEEQLKVLRLWSILVARSPEATPVTYGNTNSHLARSSVWNVYYHLLSEGLAQPQFVSTSRPRYAADLRAVESAYETAFLRNRKFPKATESNDAVEEWVEQVIQNWRILCGPDWQETDLGEGGRNALTRNVLDILYRAATKTFHSTLILRRLFEVHLALTDYELAYRCLDTFIELNDRARARAAKAGETTAEADEVMLLTVSQGVEGLCSYGNQKEARKAFDLAIRLEDWLAEIVPEEEFTFTNGHPEPGEPVSDIQPHSLSDDVLQTVFRAIGVAKAHWAKWSPFTEKRNDLQSEALAALQRASKLAQPQSSTLYALALLCAETRDIAQALWWTKLGLQRVSQSESSSGNPASGRERCAFWHLMTLLLSSQQDFDTALQSSAAALDSVVPTNIGLQQSPNSSRNGSIGKHSEKLMLNTAADMECDDLQRVIELQISYLALVELIDGPEAALNHSGELLSLYSTLFQRFDIGDVRPSVEQNLLPPKSSAGTVKGARGGMFSRWKPTPSITPSATTASLASAAHTEQGARPTTQASQAPTIQVTDESGKSPLKKHHRFPHRHHDHDPSLKHHSKGVQPATAQGFHENPRSKLQQSIVTSSNGQATSTSMTDAVDHESPTSAQHDSRPDAKQPLEEVPHNITPHEKAPGSLRHSVQPPEQDVRLPTVHGKTSSTSPAPRFPQTLAQKHALVVLSKTWLTVATLYRRSLMFEDCREATEEAAKAATRIEAIVSATDPSARALADAGRGGGTKSSDEVWADVYCSRAELLHAVAQRREEEGTVITSENLREIVEQYEQCLMYYPDHASGIIGLSNILLDYYEKKIDLGKKVDDGRSIGASAASRQSKEDDILGSATPSQEHLQDPFSTQATSSEDLRKTPENLNRIAARDRAYGLLSTLTKLGTAWDNSEAWFALARAHELGGEVDRAKNILWWCIELEDTRPIRHWRNLGCGGYVL</sequence>
<reference evidence="4 5" key="1">
    <citation type="submission" date="2023-08" db="EMBL/GenBank/DDBJ databases">
        <title>Black Yeasts Isolated from many extreme environments.</title>
        <authorList>
            <person name="Coleine C."/>
            <person name="Stajich J.E."/>
            <person name="Selbmann L."/>
        </authorList>
    </citation>
    <scope>NUCLEOTIDE SEQUENCE [LARGE SCALE GENOMIC DNA]</scope>
    <source>
        <strain evidence="4 5">CCFEE 5885</strain>
    </source>
</reference>
<gene>
    <name evidence="4" type="ORF">LTR24_005061</name>
</gene>
<feature type="compositionally biased region" description="Basic and acidic residues" evidence="3">
    <location>
        <begin position="813"/>
        <end position="847"/>
    </location>
</feature>
<comment type="similarity">
    <text evidence="2">Belongs to the YPP1 family.</text>
</comment>
<feature type="compositionally biased region" description="Basic residues" evidence="3">
    <location>
        <begin position="752"/>
        <end position="764"/>
    </location>
</feature>
<evidence type="ECO:0000313" key="4">
    <source>
        <dbReference type="EMBL" id="KAK5092599.1"/>
    </source>
</evidence>
<dbReference type="Gene3D" id="1.25.40.10">
    <property type="entry name" value="Tetratricopeptide repeat domain"/>
    <property type="match status" value="2"/>
</dbReference>
<keyword evidence="5" id="KW-1185">Reference proteome</keyword>
<feature type="compositionally biased region" description="Low complexity" evidence="3">
    <location>
        <begin position="707"/>
        <end position="726"/>
    </location>
</feature>
<feature type="compositionally biased region" description="Polar residues" evidence="3">
    <location>
        <begin position="1053"/>
        <end position="1071"/>
    </location>
</feature>
<feature type="compositionally biased region" description="Polar residues" evidence="3">
    <location>
        <begin position="731"/>
        <end position="746"/>
    </location>
</feature>
<dbReference type="PANTHER" id="PTHR23083">
    <property type="entry name" value="TETRATRICOPEPTIDE REPEAT PROTEIN, TPR"/>
    <property type="match status" value="1"/>
</dbReference>
<dbReference type="InterPro" id="IPR051722">
    <property type="entry name" value="Endocytosis_PI4K-reg_protein"/>
</dbReference>
<dbReference type="EMBL" id="JAVRRG010000055">
    <property type="protein sequence ID" value="KAK5092599.1"/>
    <property type="molecule type" value="Genomic_DNA"/>
</dbReference>
<name>A0ABR0KA20_9EURO</name>
<evidence type="ECO:0008006" key="6">
    <source>
        <dbReference type="Google" id="ProtNLM"/>
    </source>
</evidence>
<evidence type="ECO:0000256" key="1">
    <source>
        <dbReference type="ARBA" id="ARBA00002550"/>
    </source>
</evidence>
<dbReference type="PANTHER" id="PTHR23083:SF464">
    <property type="entry name" value="TETRATRICOPEPTIDE REPEAT DOMAIN 7, ISOFORM A"/>
    <property type="match status" value="1"/>
</dbReference>
<dbReference type="SUPFAM" id="SSF48452">
    <property type="entry name" value="TPR-like"/>
    <property type="match status" value="1"/>
</dbReference>
<evidence type="ECO:0000256" key="2">
    <source>
        <dbReference type="ARBA" id="ARBA00038251"/>
    </source>
</evidence>
<feature type="region of interest" description="Disordered" evidence="3">
    <location>
        <begin position="1036"/>
        <end position="1078"/>
    </location>
</feature>
<organism evidence="4 5">
    <name type="scientific">Lithohypha guttulata</name>
    <dbReference type="NCBI Taxonomy" id="1690604"/>
    <lineage>
        <taxon>Eukaryota</taxon>
        <taxon>Fungi</taxon>
        <taxon>Dikarya</taxon>
        <taxon>Ascomycota</taxon>
        <taxon>Pezizomycotina</taxon>
        <taxon>Eurotiomycetes</taxon>
        <taxon>Chaetothyriomycetidae</taxon>
        <taxon>Chaetothyriales</taxon>
        <taxon>Trichomeriaceae</taxon>
        <taxon>Lithohypha</taxon>
    </lineage>
</organism>
<comment type="function">
    <text evidence="1">Involved in endocytosis.</text>
</comment>
<protein>
    <recommendedName>
        <fullName evidence="6">Filamentation protein</fullName>
    </recommendedName>
</protein>
<proteinExistence type="inferred from homology"/>
<comment type="caution">
    <text evidence="4">The sequence shown here is derived from an EMBL/GenBank/DDBJ whole genome shotgun (WGS) entry which is preliminary data.</text>
</comment>
<evidence type="ECO:0000313" key="5">
    <source>
        <dbReference type="Proteomes" id="UP001345013"/>
    </source>
</evidence>
<evidence type="ECO:0000256" key="3">
    <source>
        <dbReference type="SAM" id="MobiDB-lite"/>
    </source>
</evidence>
<feature type="region of interest" description="Disordered" evidence="3">
    <location>
        <begin position="684"/>
        <end position="880"/>
    </location>
</feature>